<evidence type="ECO:0000256" key="11">
    <source>
        <dbReference type="ARBA" id="ARBA00023235"/>
    </source>
</evidence>
<comment type="pathway">
    <text evidence="4 15">Amino-acid biosynthesis; L-tryptophan biosynthesis; L-tryptophan from chorismate: step 4/5.</text>
</comment>
<comment type="similarity">
    <text evidence="15">Belongs to the TrpC family.</text>
</comment>
<keyword evidence="7 15" id="KW-0028">Amino-acid biosynthesis</keyword>
<dbReference type="FunFam" id="3.20.20.70:FF:000024">
    <property type="entry name" value="Indole-3-glycerol phosphate synthase"/>
    <property type="match status" value="1"/>
</dbReference>
<dbReference type="Pfam" id="PF00218">
    <property type="entry name" value="IGPS"/>
    <property type="match status" value="1"/>
</dbReference>
<dbReference type="GO" id="GO:0004640">
    <property type="term" value="F:phosphoribosylanthranilate isomerase activity"/>
    <property type="evidence" value="ECO:0007669"/>
    <property type="project" value="UniProtKB-UniRule"/>
</dbReference>
<feature type="domain" description="N-(5'phosphoribosyl) anthranilate isomerase (PRAI)" evidence="18">
    <location>
        <begin position="273"/>
        <end position="500"/>
    </location>
</feature>
<dbReference type="eggNOG" id="COG0135">
    <property type="taxonomic scope" value="Bacteria"/>
</dbReference>
<evidence type="ECO:0000256" key="6">
    <source>
        <dbReference type="ARBA" id="ARBA00009847"/>
    </source>
</evidence>
<dbReference type="CDD" id="cd00331">
    <property type="entry name" value="IGPS"/>
    <property type="match status" value="1"/>
</dbReference>
<comment type="similarity">
    <text evidence="5">In the N-terminal section; belongs to the TrpC family.</text>
</comment>
<dbReference type="EMBL" id="CP000302">
    <property type="protein sequence ID" value="ABE55733.1"/>
    <property type="molecule type" value="Genomic_DNA"/>
</dbReference>
<reference evidence="19 20" key="1">
    <citation type="submission" date="2006-03" db="EMBL/GenBank/DDBJ databases">
        <title>Complete sequence of Shewanella denitrificans OS217.</title>
        <authorList>
            <consortium name="US DOE Joint Genome Institute"/>
            <person name="Copeland A."/>
            <person name="Lucas S."/>
            <person name="Lapidus A."/>
            <person name="Barry K."/>
            <person name="Detter J.C."/>
            <person name="Glavina del Rio T."/>
            <person name="Hammon N."/>
            <person name="Israni S."/>
            <person name="Dalin E."/>
            <person name="Tice H."/>
            <person name="Pitluck S."/>
            <person name="Brettin T."/>
            <person name="Bruce D."/>
            <person name="Han C."/>
            <person name="Tapia R."/>
            <person name="Gilna P."/>
            <person name="Kiss H."/>
            <person name="Schmutz J."/>
            <person name="Larimer F."/>
            <person name="Land M."/>
            <person name="Hauser L."/>
            <person name="Kyrpides N."/>
            <person name="Lykidis A."/>
            <person name="Richardson P."/>
        </authorList>
    </citation>
    <scope>NUCLEOTIDE SEQUENCE [LARGE SCALE GENOMIC DNA]</scope>
    <source>
        <strain evidence="20">OS217 / ATCC BAA-1090 / DSM 15013</strain>
    </source>
</reference>
<dbReference type="EC" id="5.3.1.24" evidence="16"/>
<evidence type="ECO:0000256" key="8">
    <source>
        <dbReference type="ARBA" id="ARBA00022793"/>
    </source>
</evidence>
<evidence type="ECO:0000256" key="14">
    <source>
        <dbReference type="ARBA" id="ARBA00025592"/>
    </source>
</evidence>
<dbReference type="InterPro" id="IPR013785">
    <property type="entry name" value="Aldolase_TIM"/>
</dbReference>
<evidence type="ECO:0000256" key="7">
    <source>
        <dbReference type="ARBA" id="ARBA00022605"/>
    </source>
</evidence>
<gene>
    <name evidence="15" type="primary">trpC</name>
    <name evidence="16" type="synonym">trpF</name>
    <name evidence="19" type="ordered locus">Sden_2453</name>
</gene>
<comment type="catalytic activity">
    <reaction evidence="2 15">
        <text>1-(2-carboxyphenylamino)-1-deoxy-D-ribulose 5-phosphate + H(+) = (1S,2R)-1-C-(indol-3-yl)glycerol 3-phosphate + CO2 + H2O</text>
        <dbReference type="Rhea" id="RHEA:23476"/>
        <dbReference type="ChEBI" id="CHEBI:15377"/>
        <dbReference type="ChEBI" id="CHEBI:15378"/>
        <dbReference type="ChEBI" id="CHEBI:16526"/>
        <dbReference type="ChEBI" id="CHEBI:58613"/>
        <dbReference type="ChEBI" id="CHEBI:58866"/>
        <dbReference type="EC" id="4.1.1.48"/>
    </reaction>
</comment>
<dbReference type="PANTHER" id="PTHR22854:SF2">
    <property type="entry name" value="INDOLE-3-GLYCEROL-PHOSPHATE SYNTHASE"/>
    <property type="match status" value="1"/>
</dbReference>
<dbReference type="SUPFAM" id="SSF51366">
    <property type="entry name" value="Ribulose-phoshate binding barrel"/>
    <property type="match status" value="2"/>
</dbReference>
<keyword evidence="13" id="KW-0511">Multifunctional enzyme</keyword>
<dbReference type="UniPathway" id="UPA00035">
    <property type="reaction ID" value="UER00042"/>
</dbReference>
<dbReference type="AlphaFoldDB" id="Q12LE3"/>
<proteinExistence type="inferred from homology"/>
<dbReference type="HAMAP" id="MF_00134_B">
    <property type="entry name" value="IGPS_B"/>
    <property type="match status" value="1"/>
</dbReference>
<evidence type="ECO:0000256" key="15">
    <source>
        <dbReference type="HAMAP-Rule" id="MF_00134"/>
    </source>
</evidence>
<dbReference type="PROSITE" id="PS00614">
    <property type="entry name" value="IGPS"/>
    <property type="match status" value="1"/>
</dbReference>
<evidence type="ECO:0000256" key="2">
    <source>
        <dbReference type="ARBA" id="ARBA00001633"/>
    </source>
</evidence>
<protein>
    <recommendedName>
        <fullName evidence="15 16">Multifunctional fusion protein</fullName>
    </recommendedName>
    <domain>
        <recommendedName>
            <fullName evidence="15">Indole-3-glycerol phosphate synthase</fullName>
            <shortName evidence="15">IGPS</shortName>
            <ecNumber evidence="15">4.1.1.48</ecNumber>
        </recommendedName>
    </domain>
    <domain>
        <recommendedName>
            <fullName evidence="16">N-(5'-phosphoribosyl)anthranilate isomerase</fullName>
            <shortName evidence="16">PRAI</shortName>
            <ecNumber evidence="16">5.3.1.24</ecNumber>
        </recommendedName>
    </domain>
</protein>
<evidence type="ECO:0000313" key="20">
    <source>
        <dbReference type="Proteomes" id="UP000001982"/>
    </source>
</evidence>
<dbReference type="RefSeq" id="WP_011496884.1">
    <property type="nucleotide sequence ID" value="NC_007954.1"/>
</dbReference>
<dbReference type="STRING" id="318161.Sden_2453"/>
<evidence type="ECO:0000256" key="12">
    <source>
        <dbReference type="ARBA" id="ARBA00023239"/>
    </source>
</evidence>
<dbReference type="EC" id="4.1.1.48" evidence="15"/>
<sequence length="511" mass="55646">MNTHAEQKNRINTDSSTKASNVLTRIVDTKAAHIAALKQRFPEHSLQPKISDRSLFDALKQPNAQYIFECKKASPSKGLIRPDFDVVAIADIYGKYAAGISVLTDEAFFQGDMDYIPKVRARVSQPILCKDFFVDPYQIKLAAHQGADAVLLMLSVLDDEQYKILALEAQKYQLDVLTEVSNQAEMTRAINLNATIIGINNRNLRDLSTDLATTELLAPQIPADRVVISESGIYTHDQVQRLNPLVDGYLVGSSIMAQEDIDLACRQLIFGNNKVCGLTRIEDITAAAQSGAVFGGLIFHPSSKRYVELANAKELIKQMKVQNISLKMVGVFVNASHNEMVEAAKELKLFALQLHGAETASDIAQLAQTLKAKNIECEIWKAVAVDSQSGELGPRPVGASRYLFDSKTAPATNMGGAQFDGAQFGDSQFGGAQFGGTGQTFDWQQLSLTADEKSRAMLAGGLNADNTAHAKQQGFYGLDFNSGLELSPGIKDASKIAKAFAVLKQSEPRKN</sequence>
<dbReference type="GO" id="GO:0004425">
    <property type="term" value="F:indole-3-glycerol-phosphate synthase activity"/>
    <property type="evidence" value="ECO:0007669"/>
    <property type="project" value="UniProtKB-UniRule"/>
</dbReference>
<keyword evidence="9 15" id="KW-0822">Tryptophan biosynthesis</keyword>
<keyword evidence="12 15" id="KW-0456">Lyase</keyword>
<feature type="domain" description="Indole-3-glycerol phosphate synthase" evidence="17">
    <location>
        <begin position="23"/>
        <end position="268"/>
    </location>
</feature>
<keyword evidence="11 16" id="KW-0413">Isomerase</keyword>
<organism evidence="19 20">
    <name type="scientific">Shewanella denitrificans (strain OS217 / ATCC BAA-1090 / DSM 15013)</name>
    <dbReference type="NCBI Taxonomy" id="318161"/>
    <lineage>
        <taxon>Bacteria</taxon>
        <taxon>Pseudomonadati</taxon>
        <taxon>Pseudomonadota</taxon>
        <taxon>Gammaproteobacteria</taxon>
        <taxon>Alteromonadales</taxon>
        <taxon>Shewanellaceae</taxon>
        <taxon>Shewanella</taxon>
    </lineage>
</organism>
<dbReference type="HAMAP" id="MF_00135">
    <property type="entry name" value="PRAI"/>
    <property type="match status" value="1"/>
</dbReference>
<dbReference type="OrthoDB" id="9804217at2"/>
<dbReference type="InterPro" id="IPR013798">
    <property type="entry name" value="Indole-3-glycerol_P_synth_dom"/>
</dbReference>
<dbReference type="HOGENOM" id="CLU_007713_1_0_6"/>
<dbReference type="Pfam" id="PF00697">
    <property type="entry name" value="PRAI"/>
    <property type="match status" value="1"/>
</dbReference>
<comment type="function">
    <text evidence="14">Bifunctional enzyme that catalyzes two sequential steps of tryptophan biosynthetic pathway. The first reaction is catalyzed by the isomerase, coded by the TrpF domain; the second reaction is catalyzed by the synthase, coded by the TrpC domain.</text>
</comment>
<evidence type="ECO:0000256" key="1">
    <source>
        <dbReference type="ARBA" id="ARBA00001164"/>
    </source>
</evidence>
<dbReference type="GO" id="GO:0000162">
    <property type="term" value="P:L-tryptophan biosynthetic process"/>
    <property type="evidence" value="ECO:0007669"/>
    <property type="project" value="UniProtKB-UniRule"/>
</dbReference>
<dbReference type="InterPro" id="IPR011060">
    <property type="entry name" value="RibuloseP-bd_barrel"/>
</dbReference>
<comment type="similarity">
    <text evidence="6">In the C-terminal section; belongs to the TrpF family.</text>
</comment>
<dbReference type="NCBIfam" id="NF006945">
    <property type="entry name" value="PRK09427.1"/>
    <property type="match status" value="1"/>
</dbReference>
<comment type="catalytic activity">
    <reaction evidence="1 16">
        <text>N-(5-phospho-beta-D-ribosyl)anthranilate = 1-(2-carboxyphenylamino)-1-deoxy-D-ribulose 5-phosphate</text>
        <dbReference type="Rhea" id="RHEA:21540"/>
        <dbReference type="ChEBI" id="CHEBI:18277"/>
        <dbReference type="ChEBI" id="CHEBI:58613"/>
        <dbReference type="EC" id="5.3.1.24"/>
    </reaction>
</comment>
<evidence type="ECO:0000256" key="3">
    <source>
        <dbReference type="ARBA" id="ARBA00004664"/>
    </source>
</evidence>
<evidence type="ECO:0000313" key="19">
    <source>
        <dbReference type="EMBL" id="ABE55733.1"/>
    </source>
</evidence>
<evidence type="ECO:0000256" key="13">
    <source>
        <dbReference type="ARBA" id="ARBA00023268"/>
    </source>
</evidence>
<name>Q12LE3_SHEDO</name>
<dbReference type="InterPro" id="IPR001240">
    <property type="entry name" value="PRAI_dom"/>
</dbReference>
<evidence type="ECO:0000256" key="5">
    <source>
        <dbReference type="ARBA" id="ARBA00007902"/>
    </source>
</evidence>
<dbReference type="InterPro" id="IPR045186">
    <property type="entry name" value="Indole-3-glycerol_P_synth"/>
</dbReference>
<evidence type="ECO:0000256" key="9">
    <source>
        <dbReference type="ARBA" id="ARBA00022822"/>
    </source>
</evidence>
<dbReference type="KEGG" id="sdn:Sden_2453"/>
<dbReference type="Proteomes" id="UP000001982">
    <property type="component" value="Chromosome"/>
</dbReference>
<keyword evidence="20" id="KW-1185">Reference proteome</keyword>
<evidence type="ECO:0000256" key="4">
    <source>
        <dbReference type="ARBA" id="ARBA00004696"/>
    </source>
</evidence>
<dbReference type="eggNOG" id="COG0134">
    <property type="taxonomic scope" value="Bacteria"/>
</dbReference>
<evidence type="ECO:0000256" key="10">
    <source>
        <dbReference type="ARBA" id="ARBA00023141"/>
    </source>
</evidence>
<evidence type="ECO:0000259" key="17">
    <source>
        <dbReference type="Pfam" id="PF00218"/>
    </source>
</evidence>
<dbReference type="CDD" id="cd00405">
    <property type="entry name" value="PRAI"/>
    <property type="match status" value="1"/>
</dbReference>
<evidence type="ECO:0000259" key="18">
    <source>
        <dbReference type="Pfam" id="PF00697"/>
    </source>
</evidence>
<keyword evidence="8 15" id="KW-0210">Decarboxylase</keyword>
<accession>Q12LE3</accession>
<dbReference type="InterPro" id="IPR001468">
    <property type="entry name" value="Indole-3-GlycerolPSynthase_CS"/>
</dbReference>
<comment type="similarity">
    <text evidence="16">Belongs to the TrpF family.</text>
</comment>
<evidence type="ECO:0000256" key="16">
    <source>
        <dbReference type="HAMAP-Rule" id="MF_00135"/>
    </source>
</evidence>
<keyword evidence="10 15" id="KW-0057">Aromatic amino acid biosynthesis</keyword>
<dbReference type="PANTHER" id="PTHR22854">
    <property type="entry name" value="TRYPTOPHAN BIOSYNTHESIS PROTEIN"/>
    <property type="match status" value="1"/>
</dbReference>
<comment type="pathway">
    <text evidence="3 16">Amino-acid biosynthesis; L-tryptophan biosynthesis; L-tryptophan from chorismate: step 3/5.</text>
</comment>
<dbReference type="Gene3D" id="3.20.20.70">
    <property type="entry name" value="Aldolase class I"/>
    <property type="match status" value="2"/>
</dbReference>